<feature type="region of interest" description="Disordered" evidence="1">
    <location>
        <begin position="600"/>
        <end position="625"/>
    </location>
</feature>
<evidence type="ECO:0000259" key="2">
    <source>
        <dbReference type="Pfam" id="PF22693"/>
    </source>
</evidence>
<comment type="caution">
    <text evidence="3">The sequence shown here is derived from an EMBL/GenBank/DDBJ whole genome shotgun (WGS) entry which is preliminary data.</text>
</comment>
<evidence type="ECO:0000256" key="1">
    <source>
        <dbReference type="SAM" id="MobiDB-lite"/>
    </source>
</evidence>
<reference evidence="3 4" key="2">
    <citation type="submission" date="2020-05" db="EMBL/GenBank/DDBJ databases">
        <title>Identification and distribution of gene clusters putatively required for synthesis of sphingolipid metabolism inhibitors in phylogenetically diverse species of the filamentous fungus Fusarium.</title>
        <authorList>
            <person name="Kim H.-S."/>
            <person name="Busman M."/>
            <person name="Brown D.W."/>
            <person name="Divon H."/>
            <person name="Uhlig S."/>
            <person name="Proctor R.H."/>
        </authorList>
    </citation>
    <scope>NUCLEOTIDE SEQUENCE [LARGE SCALE GENOMIC DNA]</scope>
    <source>
        <strain evidence="3 4">NRRL 25331</strain>
    </source>
</reference>
<dbReference type="InterPro" id="IPR054586">
    <property type="entry name" value="MACPF_1_fungal"/>
</dbReference>
<feature type="compositionally biased region" description="Low complexity" evidence="1">
    <location>
        <begin position="359"/>
        <end position="372"/>
    </location>
</feature>
<proteinExistence type="predicted"/>
<evidence type="ECO:0000313" key="4">
    <source>
        <dbReference type="Proteomes" id="UP000572754"/>
    </source>
</evidence>
<evidence type="ECO:0000313" key="3">
    <source>
        <dbReference type="EMBL" id="KAF5689352.1"/>
    </source>
</evidence>
<dbReference type="Proteomes" id="UP000572754">
    <property type="component" value="Unassembled WGS sequence"/>
</dbReference>
<dbReference type="Pfam" id="PF22693">
    <property type="entry name" value="MACPF_1"/>
    <property type="match status" value="1"/>
</dbReference>
<gene>
    <name evidence="3" type="ORF">FCIRC_1456</name>
</gene>
<accession>A0A8H5UK30</accession>
<protein>
    <recommendedName>
        <fullName evidence="2">MACPF-like domain-containing protein</fullName>
    </recommendedName>
</protein>
<reference evidence="4" key="1">
    <citation type="journal article" date="2020" name="BMC Genomics">
        <title>Correction to: Identification and distribution of gene clusters required for synthesis of sphingolipid metabolism inhibitors in diverse species of the filamentous fungus Fusarium.</title>
        <authorList>
            <person name="Kim H.S."/>
            <person name="Lohmar J.M."/>
            <person name="Busman M."/>
            <person name="Brown D.W."/>
            <person name="Naumann T.A."/>
            <person name="Divon H.H."/>
            <person name="Lysoe E."/>
            <person name="Uhlig S."/>
            <person name="Proctor R.H."/>
        </authorList>
    </citation>
    <scope>NUCLEOTIDE SEQUENCE [LARGE SCALE GENOMIC DNA]</scope>
    <source>
        <strain evidence="4">NRRL 25331</strain>
    </source>
</reference>
<keyword evidence="4" id="KW-1185">Reference proteome</keyword>
<feature type="region of interest" description="Disordered" evidence="1">
    <location>
        <begin position="359"/>
        <end position="400"/>
    </location>
</feature>
<organism evidence="3 4">
    <name type="scientific">Fusarium circinatum</name>
    <name type="common">Pitch canker fungus</name>
    <name type="synonym">Gibberella circinata</name>
    <dbReference type="NCBI Taxonomy" id="48490"/>
    <lineage>
        <taxon>Eukaryota</taxon>
        <taxon>Fungi</taxon>
        <taxon>Dikarya</taxon>
        <taxon>Ascomycota</taxon>
        <taxon>Pezizomycotina</taxon>
        <taxon>Sordariomycetes</taxon>
        <taxon>Hypocreomycetidae</taxon>
        <taxon>Hypocreales</taxon>
        <taxon>Nectriaceae</taxon>
        <taxon>Fusarium</taxon>
        <taxon>Fusarium fujikuroi species complex</taxon>
    </lineage>
</organism>
<name>A0A8H5UK30_FUSCI</name>
<dbReference type="AlphaFoldDB" id="A0A8H5UK30"/>
<sequence>MSAEPPKETKEDVFVKVYSLTTAPKQGQDGDMSVAIGRMAVTTLKFADEASTFQSRTTLAEIRTKINEALSSQQTFKFCADDCSLVPEDVTLETYKKMMRSSAMREAKIATVLIAPTSEPASSQSAALKDSFIMKFIQVGDKPENAKNVGSLHASAFKGKDPSTMLLGELRRLIGKMSADPKMHTFCSLDGTGAGDELTLQKYLALDNAKIDPSDGTPAILIRYRSSDAKVSAAASKFHGASQDVLQAMQQMKPDLSFKDRSAEEMHVDTTALQVQENLRASDVAAREASPLKYTSQMDEADWDSVLRNCCLLYGWKVDKRTSSIVRATTPAFRLRNKLPPRPIAFPPPAIQQPVITAETSTETAVESTASTDKPPDTSSTDASAEAQGTEAAVKTEKPRITENAEATVEIDKPLTAEDVEAPIPTKLGAVPSYAINDRSRIEITMVSNEFQESMARNHFSASSVEGSASGGWGGYSVGVTGGAAQENTSGGTNTKKGYAKRMIGSYMFPRVEVFLRPEDLEPTEELRAALDGIKQTKNINALRELYNTFGHLFCHSVTLGGCLQTTKIITSDEAVQQSKDKESFKAQVGIAVSTPFGAKGNVKGSEESQDSTEDYSKRTKGSESMGFEATGGNTILAADPPAWSGSVANFNNWRVIEQTELTPIVDAISKMAGYRETRSWFFAAVPKLSEYMVIPESRMLHVRFKVASQNESFGVISQKKIPAYLGHRPSESVTPVRTNLGVPERQPKEAFRNGPFGLIGDMAKITTQNPGSSTTPLFEPSRTQTPILMFPSGAELGTKTDKAFSHVVWRLEIARGHSIGPDTLLCIKSAALPKADLALTVYRNAQGVFLPSISSTDEPCYWRLEPVETSGISRMKGDRYKFGDSFRLTWSFSDQTSGFRDFVDDSYGRRNLTRPSDIKSDKLCFKVPFPRFESMSSDYMAVLMSTALTTDPIIEKIKVLDGFNHEKTYNFHDLTFRVDLVGNDGNGDKDDYANLTAASWQELDQKLTPGEKLLGNILGPSTTIIYGVLGDMEFTRW</sequence>
<feature type="domain" description="MACPF-like" evidence="2">
    <location>
        <begin position="435"/>
        <end position="668"/>
    </location>
</feature>
<dbReference type="EMBL" id="JAAQPE010000049">
    <property type="protein sequence ID" value="KAF5689352.1"/>
    <property type="molecule type" value="Genomic_DNA"/>
</dbReference>